<dbReference type="Proteomes" id="UP000219281">
    <property type="component" value="Unassembled WGS sequence"/>
</dbReference>
<evidence type="ECO:0000313" key="2">
    <source>
        <dbReference type="EMBL" id="SOD15135.1"/>
    </source>
</evidence>
<keyword evidence="3" id="KW-1185">Reference proteome</keyword>
<dbReference type="AlphaFoldDB" id="A0A285ZZR2"/>
<dbReference type="PANTHER" id="PTHR46844">
    <property type="entry name" value="SLR5058 PROTEIN"/>
    <property type="match status" value="1"/>
</dbReference>
<dbReference type="InterPro" id="IPR027417">
    <property type="entry name" value="P-loop_NTPase"/>
</dbReference>
<dbReference type="SUPFAM" id="SSF52540">
    <property type="entry name" value="P-loop containing nucleoside triphosphate hydrolases"/>
    <property type="match status" value="1"/>
</dbReference>
<organism evidence="2 3">
    <name type="scientific">Pedobacter xixiisoli</name>
    <dbReference type="NCBI Taxonomy" id="1476464"/>
    <lineage>
        <taxon>Bacteria</taxon>
        <taxon>Pseudomonadati</taxon>
        <taxon>Bacteroidota</taxon>
        <taxon>Sphingobacteriia</taxon>
        <taxon>Sphingobacteriales</taxon>
        <taxon>Sphingobacteriaceae</taxon>
        <taxon>Pedobacter</taxon>
    </lineage>
</organism>
<protein>
    <submittedName>
        <fullName evidence="2">NACHT domain-containing protein</fullName>
    </submittedName>
</protein>
<proteinExistence type="predicted"/>
<dbReference type="PANTHER" id="PTHR46844:SF1">
    <property type="entry name" value="SLR5058 PROTEIN"/>
    <property type="match status" value="1"/>
</dbReference>
<dbReference type="RefSeq" id="WP_097131639.1">
    <property type="nucleotide sequence ID" value="NZ_OCMT01000002.1"/>
</dbReference>
<dbReference type="PROSITE" id="PS50837">
    <property type="entry name" value="NACHT"/>
    <property type="match status" value="1"/>
</dbReference>
<reference evidence="3" key="1">
    <citation type="submission" date="2017-09" db="EMBL/GenBank/DDBJ databases">
        <authorList>
            <person name="Varghese N."/>
            <person name="Submissions S."/>
        </authorList>
    </citation>
    <scope>NUCLEOTIDE SEQUENCE [LARGE SCALE GENOMIC DNA]</scope>
    <source>
        <strain evidence="3">CGMCC 1.12803</strain>
    </source>
</reference>
<evidence type="ECO:0000259" key="1">
    <source>
        <dbReference type="PROSITE" id="PS50837"/>
    </source>
</evidence>
<name>A0A285ZZR2_9SPHI</name>
<evidence type="ECO:0000313" key="3">
    <source>
        <dbReference type="Proteomes" id="UP000219281"/>
    </source>
</evidence>
<dbReference type="OrthoDB" id="5379188at2"/>
<dbReference type="EMBL" id="OCMT01000002">
    <property type="protein sequence ID" value="SOD15135.1"/>
    <property type="molecule type" value="Genomic_DNA"/>
</dbReference>
<dbReference type="Gene3D" id="3.40.50.300">
    <property type="entry name" value="P-loop containing nucleotide triphosphate hydrolases"/>
    <property type="match status" value="1"/>
</dbReference>
<accession>A0A285ZZR2</accession>
<dbReference type="InterPro" id="IPR007111">
    <property type="entry name" value="NACHT_NTPase"/>
</dbReference>
<feature type="domain" description="NACHT" evidence="1">
    <location>
        <begin position="267"/>
        <end position="367"/>
    </location>
</feature>
<sequence>MILTTSIVATWLGAKIAEKSFDHIFSKYTNSGPLLSQELSEAVNDVSKKIQVTYPDVLGGAINHFFTKEEVFNSLLEHLFVYDNSSIEYLESFLDTSTLPENFLKDFITELKAKLLTKEEFGKILKDKEIYLIVRGISEELEEISSNSESTVRELQEIRRILSSNSNEFDFFTFYKKYRLTALNVLSQVNFLGLGIDSSIKKSRKKLEEIFVAPNFLDRSVIENEDRVLNLSIIDDSHISNDENEIDYPLEDQKSILGLKDFFDKKTHIVVLGNPGSGKSFLVKYIICSILNNQTESFKEQSIFRFLPIRIELRKYLSSKKKNSCHIKQYIIQMLKEDYQINISEKDLTHIINDKKILILFDGLDEIFDIEEKIEIKNDIENICLTNENILAMVTSRKIGYSDAKLNDDFSELEIDTFSDSQVVEYVSKWYLHEEKNEDIRKRELREFLEKRHTLDRELIHNPLLLSLIVILFRNNLKLPESKLEIYQSCTKTLVDKWDKTKDLQINLDEILVRKKETLLADLAFWQYTILSSDSPKITYKNAKDSIAKSIHSKLKLTEDWHDACDYAEQFLLYAENRSIYFENNFTHKTFLEYFTAYWIYSNCDKKQLSEERDKIIKQYIGNSFWSIVLELLFNMIDHDQPDSDIIDKLYNDNLKLENAYSFLIDVLPTLQNISNQIQVKTIKNALIFFVKNITLEQKNDDQLLSSLEKLTNHHSRFQKIIDSIIAEEIETTLSLSEIIVYGEFFIVTDLMNFEGSLTHKKLSDSKIFIDATKNDPFSYQLYHYFNNKLEGFDYVIDFIKNFKIQAIFNDHSSKFLPFNFIGVYNTVFRAIIKEDISSINKGISKLEDLGLSKILIKEKLSFKFINIIEDEFVSLIKKFNSKEASELSKLVLRKIISEVLRGEKTKYKDYFKLLPEDILS</sequence>
<dbReference type="Pfam" id="PF05729">
    <property type="entry name" value="NACHT"/>
    <property type="match status" value="1"/>
</dbReference>
<gene>
    <name evidence="2" type="ORF">SAMN06297358_2110</name>
</gene>